<protein>
    <recommendedName>
        <fullName evidence="4 9">Pyruvate dehydrogenase E1 component</fullName>
        <ecNumber evidence="3 9">1.2.4.1</ecNumber>
    </recommendedName>
</protein>
<evidence type="ECO:0000256" key="8">
    <source>
        <dbReference type="ARBA" id="ARBA00051231"/>
    </source>
</evidence>
<keyword evidence="15" id="KW-1185">Reference proteome</keyword>
<dbReference type="AlphaFoldDB" id="A0A518GFP6"/>
<name>A0A518GFP6_9BACT</name>
<dbReference type="CDD" id="cd02017">
    <property type="entry name" value="TPP_E1_EcPDC_like"/>
    <property type="match status" value="1"/>
</dbReference>
<dbReference type="KEGG" id="ahel:Q31a_58150"/>
<evidence type="ECO:0000256" key="10">
    <source>
        <dbReference type="PIRSR" id="PIRSR000156-1"/>
    </source>
</evidence>
<evidence type="ECO:0000256" key="5">
    <source>
        <dbReference type="ARBA" id="ARBA00023002"/>
    </source>
</evidence>
<dbReference type="PANTHER" id="PTHR43825">
    <property type="entry name" value="PYRUVATE DEHYDROGENASE E1 COMPONENT"/>
    <property type="match status" value="1"/>
</dbReference>
<dbReference type="InterPro" id="IPR005474">
    <property type="entry name" value="Transketolase_N"/>
</dbReference>
<dbReference type="Pfam" id="PF17831">
    <property type="entry name" value="PDH_E1_M"/>
    <property type="match status" value="1"/>
</dbReference>
<dbReference type="InterPro" id="IPR055152">
    <property type="entry name" value="Transketolase-like_C_2"/>
</dbReference>
<keyword evidence="7 9" id="KW-0670">Pyruvate</keyword>
<evidence type="ECO:0000259" key="13">
    <source>
        <dbReference type="Pfam" id="PF22613"/>
    </source>
</evidence>
<organism evidence="14 15">
    <name type="scientific">Aureliella helgolandensis</name>
    <dbReference type="NCBI Taxonomy" id="2527968"/>
    <lineage>
        <taxon>Bacteria</taxon>
        <taxon>Pseudomonadati</taxon>
        <taxon>Planctomycetota</taxon>
        <taxon>Planctomycetia</taxon>
        <taxon>Pirellulales</taxon>
        <taxon>Pirellulaceae</taxon>
        <taxon>Aureliella</taxon>
    </lineage>
</organism>
<dbReference type="InterPro" id="IPR051157">
    <property type="entry name" value="PDH/Transketolase"/>
</dbReference>
<accession>A0A518GFP6</accession>
<evidence type="ECO:0000256" key="3">
    <source>
        <dbReference type="ARBA" id="ARBA00012281"/>
    </source>
</evidence>
<dbReference type="Gene3D" id="3.40.50.970">
    <property type="match status" value="2"/>
</dbReference>
<feature type="domain" description="Transketolase N-terminal" evidence="11">
    <location>
        <begin position="97"/>
        <end position="319"/>
    </location>
</feature>
<evidence type="ECO:0000256" key="7">
    <source>
        <dbReference type="ARBA" id="ARBA00023317"/>
    </source>
</evidence>
<dbReference type="InterPro" id="IPR029061">
    <property type="entry name" value="THDP-binding"/>
</dbReference>
<feature type="domain" description="Pyruvate dehydrogenase E1 component middle" evidence="12">
    <location>
        <begin position="493"/>
        <end position="717"/>
    </location>
</feature>
<keyword evidence="6 9" id="KW-0786">Thiamine pyrophosphate</keyword>
<dbReference type="PIRSF" id="PIRSF000156">
    <property type="entry name" value="Pyruvate_dh_E1"/>
    <property type="match status" value="1"/>
</dbReference>
<dbReference type="SUPFAM" id="SSF52518">
    <property type="entry name" value="Thiamin diphosphate-binding fold (THDP-binding)"/>
    <property type="match status" value="2"/>
</dbReference>
<dbReference type="NCBIfam" id="TIGR00759">
    <property type="entry name" value="aceE"/>
    <property type="match status" value="1"/>
</dbReference>
<dbReference type="PANTHER" id="PTHR43825:SF3">
    <property type="entry name" value="PYRUVATE DEHYDROGENASE E1 COMPONENT"/>
    <property type="match status" value="1"/>
</dbReference>
<feature type="binding site" evidence="10">
    <location>
        <position position="279"/>
    </location>
    <ligand>
        <name>Mg(2+)</name>
        <dbReference type="ChEBI" id="CHEBI:18420"/>
    </ligand>
</feature>
<evidence type="ECO:0000259" key="11">
    <source>
        <dbReference type="Pfam" id="PF00456"/>
    </source>
</evidence>
<dbReference type="FunFam" id="3.40.50.970:FF:000011">
    <property type="entry name" value="Pyruvate dehydrogenase E1 component"/>
    <property type="match status" value="1"/>
</dbReference>
<evidence type="ECO:0000313" key="15">
    <source>
        <dbReference type="Proteomes" id="UP000318017"/>
    </source>
</evidence>
<feature type="binding site" evidence="10">
    <location>
        <position position="281"/>
    </location>
    <ligand>
        <name>Mg(2+)</name>
        <dbReference type="ChEBI" id="CHEBI:18420"/>
    </ligand>
</feature>
<dbReference type="RefSeq" id="WP_145084805.1">
    <property type="nucleotide sequence ID" value="NZ_CP036298.1"/>
</dbReference>
<dbReference type="SUPFAM" id="SSF52922">
    <property type="entry name" value="TK C-terminal domain-like"/>
    <property type="match status" value="1"/>
</dbReference>
<evidence type="ECO:0000256" key="9">
    <source>
        <dbReference type="PIRNR" id="PIRNR000156"/>
    </source>
</evidence>
<dbReference type="InterPro" id="IPR035807">
    <property type="entry name" value="PDC_E1_N"/>
</dbReference>
<sequence>MADAKTLSDAEAAVMAHGQIPLTPDTDPAETAEWLSSLEYVLKSKGADRVKFLLKSLDTRARSEGVDVPLEVNTPYINTIPVHKQPPYPGNRELERRIKSVIRWNAMAMVQRANKKFDGLGGHISTFASSATLYEVAFNHFFRGRGESGYDGDIIYFQGHASPGMYSRAFMEGRLSVENLEHFRRELREQKGLSSYPHPWLMPEFWEFPTVSMGLGPLMAIYQARFNEYLRDRGIKDTSNQRVWAFLGDGECDEPETLGALHLAARERLDNLTFVVNCNLQRLDGPVRGNSKIIQELEAVFRGSGWNVIKVVWGGDFDSLLEKDESGNLVQRMNEVVDGQYQKYTGMPGSYIREHFFGKYPEVAELVANYSDEKLEKLKRGGHDPEKVFAAYKAAVEHKGQPTVILAKTIKGYGLGEAGEGRMVAHNQKKLNEQELLEFRSRFGIPISDAEVASAPFYKPPASSMEMKYLKERRDELGGPVPSRPSAIPTVKVPTLEDYSSFVKDSGGKEVSTTMGFVRLLSRLCKDKEIGKNIVPIVPDESRTFGMEGMFREVGIYAHAGQLYEPVDSNILSYYKEARDGQILEEGITEAGSMSSFNAAGTAYATHGVNMIPFYIYYSMFGFQRVGDLIWAASDMRAKGFLIGGTSGRTTLNGEGLQHQDGHSQLNAMAFPAIRAYDPAYAYETTVIVMDGLRRLYQEGETAIYYISVENENYEMPGLPEGVEEGIIQGIYKLKSQEVKDAKARVQLFGTGPILRSVLKAQELLAERYQIASDVWSVTSYTQLRRDAQSCERWNMLHPTEKPKQSYIEKTLKGIEGPFVAASDHVRAVPEQLQRYIPGDYFVLGTDGMGRSETREALRRHFEVDAESVALAALYRLTKQGVGTAADVAKAIKDLDYNPDKANPLFA</sequence>
<gene>
    <name evidence="14" type="primary">aceE</name>
    <name evidence="14" type="ORF">Q31a_58150</name>
</gene>
<evidence type="ECO:0000256" key="6">
    <source>
        <dbReference type="ARBA" id="ARBA00023052"/>
    </source>
</evidence>
<evidence type="ECO:0000256" key="1">
    <source>
        <dbReference type="ARBA" id="ARBA00001964"/>
    </source>
</evidence>
<keyword evidence="10" id="KW-0479">Metal-binding</keyword>
<evidence type="ECO:0000313" key="14">
    <source>
        <dbReference type="EMBL" id="QDV27426.1"/>
    </source>
</evidence>
<comment type="cofactor">
    <cofactor evidence="1 9">
        <name>thiamine diphosphate</name>
        <dbReference type="ChEBI" id="CHEBI:58937"/>
    </cofactor>
</comment>
<dbReference type="GO" id="GO:0046872">
    <property type="term" value="F:metal ion binding"/>
    <property type="evidence" value="ECO:0007669"/>
    <property type="project" value="UniProtKB-KW"/>
</dbReference>
<feature type="domain" description="Transketolase-like C-terminal" evidence="13">
    <location>
        <begin position="730"/>
        <end position="865"/>
    </location>
</feature>
<reference evidence="14 15" key="1">
    <citation type="submission" date="2019-02" db="EMBL/GenBank/DDBJ databases">
        <title>Deep-cultivation of Planctomycetes and their phenomic and genomic characterization uncovers novel biology.</title>
        <authorList>
            <person name="Wiegand S."/>
            <person name="Jogler M."/>
            <person name="Boedeker C."/>
            <person name="Pinto D."/>
            <person name="Vollmers J."/>
            <person name="Rivas-Marin E."/>
            <person name="Kohn T."/>
            <person name="Peeters S.H."/>
            <person name="Heuer A."/>
            <person name="Rast P."/>
            <person name="Oberbeckmann S."/>
            <person name="Bunk B."/>
            <person name="Jeske O."/>
            <person name="Meyerdierks A."/>
            <person name="Storesund J.E."/>
            <person name="Kallscheuer N."/>
            <person name="Luecker S."/>
            <person name="Lage O.M."/>
            <person name="Pohl T."/>
            <person name="Merkel B.J."/>
            <person name="Hornburger P."/>
            <person name="Mueller R.-W."/>
            <person name="Bruemmer F."/>
            <person name="Labrenz M."/>
            <person name="Spormann A.M."/>
            <person name="Op den Camp H."/>
            <person name="Overmann J."/>
            <person name="Amann R."/>
            <person name="Jetten M.S.M."/>
            <person name="Mascher T."/>
            <person name="Medema M.H."/>
            <person name="Devos D.P."/>
            <person name="Kaster A.-K."/>
            <person name="Ovreas L."/>
            <person name="Rohde M."/>
            <person name="Galperin M.Y."/>
            <person name="Jogler C."/>
        </authorList>
    </citation>
    <scope>NUCLEOTIDE SEQUENCE [LARGE SCALE GENOMIC DNA]</scope>
    <source>
        <strain evidence="14 15">Q31a</strain>
    </source>
</reference>
<dbReference type="InterPro" id="IPR004660">
    <property type="entry name" value="PDH_E1"/>
</dbReference>
<comment type="catalytic activity">
    <reaction evidence="8 9">
        <text>N(6)-[(R)-lipoyl]-L-lysyl-[protein] + pyruvate + H(+) = N(6)-[(R)-S(8)-acetyldihydrolipoyl]-L-lysyl-[protein] + CO2</text>
        <dbReference type="Rhea" id="RHEA:19189"/>
        <dbReference type="Rhea" id="RHEA-COMP:10474"/>
        <dbReference type="Rhea" id="RHEA-COMP:10478"/>
        <dbReference type="ChEBI" id="CHEBI:15361"/>
        <dbReference type="ChEBI" id="CHEBI:15378"/>
        <dbReference type="ChEBI" id="CHEBI:16526"/>
        <dbReference type="ChEBI" id="CHEBI:83099"/>
        <dbReference type="ChEBI" id="CHEBI:83111"/>
        <dbReference type="EC" id="1.2.4.1"/>
    </reaction>
</comment>
<dbReference type="OrthoDB" id="9759664at2"/>
<evidence type="ECO:0000256" key="2">
    <source>
        <dbReference type="ARBA" id="ARBA00003157"/>
    </source>
</evidence>
<evidence type="ECO:0000256" key="4">
    <source>
        <dbReference type="ARBA" id="ARBA00017172"/>
    </source>
</evidence>
<dbReference type="Pfam" id="PF22613">
    <property type="entry name" value="Transketolase_C_1"/>
    <property type="match status" value="1"/>
</dbReference>
<dbReference type="InterPro" id="IPR009014">
    <property type="entry name" value="Transketo_C/PFOR_II"/>
</dbReference>
<dbReference type="InterPro" id="IPR041621">
    <property type="entry name" value="PDH_E1_M"/>
</dbReference>
<proteinExistence type="predicted"/>
<comment type="cofactor">
    <cofactor evidence="10">
        <name>Mg(2+)</name>
        <dbReference type="ChEBI" id="CHEBI:18420"/>
    </cofactor>
</comment>
<comment type="function">
    <text evidence="2 9">Component of the pyruvate dehydrogenase (PDH) complex, that catalyzes the overall conversion of pyruvate to acetyl-CoA and CO(2).</text>
</comment>
<dbReference type="Proteomes" id="UP000318017">
    <property type="component" value="Chromosome"/>
</dbReference>
<dbReference type="Pfam" id="PF00456">
    <property type="entry name" value="Transketolase_N"/>
    <property type="match status" value="1"/>
</dbReference>
<dbReference type="GO" id="GO:0004739">
    <property type="term" value="F:pyruvate dehydrogenase (acetyl-transferring) activity"/>
    <property type="evidence" value="ECO:0007669"/>
    <property type="project" value="UniProtKB-EC"/>
</dbReference>
<dbReference type="EC" id="1.2.4.1" evidence="3 9"/>
<keyword evidence="10" id="KW-0460">Magnesium</keyword>
<dbReference type="Gene3D" id="3.40.50.920">
    <property type="match status" value="1"/>
</dbReference>
<dbReference type="EMBL" id="CP036298">
    <property type="protein sequence ID" value="QDV27426.1"/>
    <property type="molecule type" value="Genomic_DNA"/>
</dbReference>
<keyword evidence="5 9" id="KW-0560">Oxidoreductase</keyword>
<evidence type="ECO:0000259" key="12">
    <source>
        <dbReference type="Pfam" id="PF17831"/>
    </source>
</evidence>
<feature type="binding site" evidence="10">
    <location>
        <position position="249"/>
    </location>
    <ligand>
        <name>Mg(2+)</name>
        <dbReference type="ChEBI" id="CHEBI:18420"/>
    </ligand>
</feature>